<evidence type="ECO:0000313" key="1">
    <source>
        <dbReference type="EMBL" id="GAI91548.1"/>
    </source>
</evidence>
<reference evidence="1" key="1">
    <citation type="journal article" date="2014" name="Front. Microbiol.">
        <title>High frequency of phylogenetically diverse reductive dehalogenase-homologous genes in deep subseafloor sedimentary metagenomes.</title>
        <authorList>
            <person name="Kawai M."/>
            <person name="Futagami T."/>
            <person name="Toyoda A."/>
            <person name="Takaki Y."/>
            <person name="Nishi S."/>
            <person name="Hori S."/>
            <person name="Arai W."/>
            <person name="Tsubouchi T."/>
            <person name="Morono Y."/>
            <person name="Uchiyama I."/>
            <person name="Ito T."/>
            <person name="Fujiyama A."/>
            <person name="Inagaki F."/>
            <person name="Takami H."/>
        </authorList>
    </citation>
    <scope>NUCLEOTIDE SEQUENCE</scope>
    <source>
        <strain evidence="1">Expedition CK06-06</strain>
    </source>
</reference>
<organism evidence="1">
    <name type="scientific">marine sediment metagenome</name>
    <dbReference type="NCBI Taxonomy" id="412755"/>
    <lineage>
        <taxon>unclassified sequences</taxon>
        <taxon>metagenomes</taxon>
        <taxon>ecological metagenomes</taxon>
    </lineage>
</organism>
<comment type="caution">
    <text evidence="1">The sequence shown here is derived from an EMBL/GenBank/DDBJ whole genome shotgun (WGS) entry which is preliminary data.</text>
</comment>
<protein>
    <submittedName>
        <fullName evidence="1">Uncharacterized protein</fullName>
    </submittedName>
</protein>
<dbReference type="AlphaFoldDB" id="X1SF27"/>
<accession>X1SF27</accession>
<sequence length="194" mass="20584">MEKDMGKQRVANKAITPQQILQALQAGSITTAQAQAMFNGVMPVGDYKGIAAIFDLDLLVKQPLVDAEQKHILGILDGRLEGYDLRTLTFAIDAPAGTPLAGTLTVPAGPPWYINCVRMFVPADATAGFTVNWHCSLWTDPAAVPSEAGQPFRSAAQALLATNCPAGVVDLEQLDEFGPVSAAWLITNKVPLLG</sequence>
<dbReference type="EMBL" id="BARW01020433">
    <property type="protein sequence ID" value="GAI91548.1"/>
    <property type="molecule type" value="Genomic_DNA"/>
</dbReference>
<gene>
    <name evidence="1" type="ORF">S12H4_34525</name>
</gene>
<proteinExistence type="predicted"/>
<name>X1SF27_9ZZZZ</name>
<feature type="non-terminal residue" evidence="1">
    <location>
        <position position="194"/>
    </location>
</feature>